<dbReference type="Pfam" id="PF02517">
    <property type="entry name" value="Rce1-like"/>
    <property type="match status" value="1"/>
</dbReference>
<dbReference type="AlphaFoldDB" id="A0A518E0F2"/>
<dbReference type="RefSeq" id="WP_145056333.1">
    <property type="nucleotide sequence ID" value="NZ_CP036433.1"/>
</dbReference>
<feature type="transmembrane region" description="Helical" evidence="2">
    <location>
        <begin position="70"/>
        <end position="99"/>
    </location>
</feature>
<dbReference type="OrthoDB" id="9777755at2"/>
<gene>
    <name evidence="4" type="ORF">Pla8534_54170</name>
</gene>
<feature type="transmembrane region" description="Helical" evidence="2">
    <location>
        <begin position="119"/>
        <end position="140"/>
    </location>
</feature>
<dbReference type="PANTHER" id="PTHR39430:SF1">
    <property type="entry name" value="PROTEASE"/>
    <property type="match status" value="1"/>
</dbReference>
<dbReference type="Proteomes" id="UP000317648">
    <property type="component" value="Chromosome"/>
</dbReference>
<keyword evidence="2" id="KW-1133">Transmembrane helix</keyword>
<feature type="transmembrane region" description="Helical" evidence="2">
    <location>
        <begin position="253"/>
        <end position="274"/>
    </location>
</feature>
<dbReference type="GO" id="GO:0080120">
    <property type="term" value="P:CAAX-box protein maturation"/>
    <property type="evidence" value="ECO:0007669"/>
    <property type="project" value="UniProtKB-ARBA"/>
</dbReference>
<evidence type="ECO:0000256" key="1">
    <source>
        <dbReference type="SAM" id="MobiDB-lite"/>
    </source>
</evidence>
<dbReference type="InterPro" id="IPR003675">
    <property type="entry name" value="Rce1/LyrA-like_dom"/>
</dbReference>
<dbReference type="PANTHER" id="PTHR39430">
    <property type="entry name" value="MEMBRANE-ASSOCIATED PROTEASE-RELATED"/>
    <property type="match status" value="1"/>
</dbReference>
<proteinExistence type="predicted"/>
<feature type="transmembrane region" description="Helical" evidence="2">
    <location>
        <begin position="230"/>
        <end position="247"/>
    </location>
</feature>
<keyword evidence="5" id="KW-1185">Reference proteome</keyword>
<organism evidence="4 5">
    <name type="scientific">Lignipirellula cremea</name>
    <dbReference type="NCBI Taxonomy" id="2528010"/>
    <lineage>
        <taxon>Bacteria</taxon>
        <taxon>Pseudomonadati</taxon>
        <taxon>Planctomycetota</taxon>
        <taxon>Planctomycetia</taxon>
        <taxon>Pirellulales</taxon>
        <taxon>Pirellulaceae</taxon>
        <taxon>Lignipirellula</taxon>
    </lineage>
</organism>
<evidence type="ECO:0000313" key="4">
    <source>
        <dbReference type="EMBL" id="QDU97567.1"/>
    </source>
</evidence>
<feature type="region of interest" description="Disordered" evidence="1">
    <location>
        <begin position="1"/>
        <end position="35"/>
    </location>
</feature>
<feature type="domain" description="CAAX prenyl protease 2/Lysostaphin resistance protein A-like" evidence="3">
    <location>
        <begin position="199"/>
        <end position="294"/>
    </location>
</feature>
<keyword evidence="4" id="KW-0378">Hydrolase</keyword>
<sequence length="369" mass="39797">MSDTPLPPPEESPGLPAEPVPAAAFPDLDSSNSELSPANDACLTLAPRPQGPIARFFLDATNRLRTPFRLFLFIVVLAVLLVGLQIDVFLALVAGLLWQEVPLGEVGPRILQLADTQPLALQFFLAGPTVLVTLVVLELFRRQVDRRTLMSSGFVPVTARRVGLAGFGLVIGGGVIAAGAFFAWAAGQYVASDPAPIGWVWWSLLPTLILMAFFEEIVFRGYLLQNFRDIGWPVTGVVISSVLFWLVHSFNPAAWSTVWIGVNLFGAGVALSLAYMASGDIWFPTAVHFAWNYMQAPLLGIPVSGMETESLLRIEPRPDIADWISGGGFGLEGSAVCIPLNLVLCAIFGAMIWRQSAGKIDASLPADER</sequence>
<name>A0A518E0F2_9BACT</name>
<dbReference type="GO" id="GO:0006508">
    <property type="term" value="P:proteolysis"/>
    <property type="evidence" value="ECO:0007669"/>
    <property type="project" value="UniProtKB-KW"/>
</dbReference>
<accession>A0A518E0F2</accession>
<dbReference type="EMBL" id="CP036433">
    <property type="protein sequence ID" value="QDU97567.1"/>
    <property type="molecule type" value="Genomic_DNA"/>
</dbReference>
<evidence type="ECO:0000256" key="2">
    <source>
        <dbReference type="SAM" id="Phobius"/>
    </source>
</evidence>
<dbReference type="GO" id="GO:0004175">
    <property type="term" value="F:endopeptidase activity"/>
    <property type="evidence" value="ECO:0007669"/>
    <property type="project" value="UniProtKB-ARBA"/>
</dbReference>
<dbReference type="KEGG" id="lcre:Pla8534_54170"/>
<evidence type="ECO:0000313" key="5">
    <source>
        <dbReference type="Proteomes" id="UP000317648"/>
    </source>
</evidence>
<protein>
    <submittedName>
        <fullName evidence="4">CAAX amino terminal protease self-immunity</fullName>
    </submittedName>
</protein>
<keyword evidence="2" id="KW-0472">Membrane</keyword>
<keyword evidence="4" id="KW-0645">Protease</keyword>
<reference evidence="4 5" key="1">
    <citation type="submission" date="2019-02" db="EMBL/GenBank/DDBJ databases">
        <title>Deep-cultivation of Planctomycetes and their phenomic and genomic characterization uncovers novel biology.</title>
        <authorList>
            <person name="Wiegand S."/>
            <person name="Jogler M."/>
            <person name="Boedeker C."/>
            <person name="Pinto D."/>
            <person name="Vollmers J."/>
            <person name="Rivas-Marin E."/>
            <person name="Kohn T."/>
            <person name="Peeters S.H."/>
            <person name="Heuer A."/>
            <person name="Rast P."/>
            <person name="Oberbeckmann S."/>
            <person name="Bunk B."/>
            <person name="Jeske O."/>
            <person name="Meyerdierks A."/>
            <person name="Storesund J.E."/>
            <person name="Kallscheuer N."/>
            <person name="Luecker S."/>
            <person name="Lage O.M."/>
            <person name="Pohl T."/>
            <person name="Merkel B.J."/>
            <person name="Hornburger P."/>
            <person name="Mueller R.-W."/>
            <person name="Bruemmer F."/>
            <person name="Labrenz M."/>
            <person name="Spormann A.M."/>
            <person name="Op den Camp H."/>
            <person name="Overmann J."/>
            <person name="Amann R."/>
            <person name="Jetten M.S.M."/>
            <person name="Mascher T."/>
            <person name="Medema M.H."/>
            <person name="Devos D.P."/>
            <person name="Kaster A.-K."/>
            <person name="Ovreas L."/>
            <person name="Rohde M."/>
            <person name="Galperin M.Y."/>
            <person name="Jogler C."/>
        </authorList>
    </citation>
    <scope>NUCLEOTIDE SEQUENCE [LARGE SCALE GENOMIC DNA]</scope>
    <source>
        <strain evidence="4 5">Pla85_3_4</strain>
    </source>
</reference>
<feature type="transmembrane region" description="Helical" evidence="2">
    <location>
        <begin position="161"/>
        <end position="187"/>
    </location>
</feature>
<keyword evidence="2" id="KW-0812">Transmembrane</keyword>
<feature type="compositionally biased region" description="Pro residues" evidence="1">
    <location>
        <begin position="1"/>
        <end position="19"/>
    </location>
</feature>
<feature type="transmembrane region" description="Helical" evidence="2">
    <location>
        <begin position="199"/>
        <end position="218"/>
    </location>
</feature>
<evidence type="ECO:0000259" key="3">
    <source>
        <dbReference type="Pfam" id="PF02517"/>
    </source>
</evidence>